<evidence type="ECO:0008006" key="2">
    <source>
        <dbReference type="Google" id="ProtNLM"/>
    </source>
</evidence>
<protein>
    <recommendedName>
        <fullName evidence="2">Terminase</fullName>
    </recommendedName>
</protein>
<evidence type="ECO:0000313" key="1">
    <source>
        <dbReference type="EMBL" id="CAJ0869636.1"/>
    </source>
</evidence>
<dbReference type="Gene3D" id="3.40.50.300">
    <property type="entry name" value="P-loop containing nucleotide triphosphate hydrolases"/>
    <property type="match status" value="1"/>
</dbReference>
<dbReference type="EMBL" id="OY288114">
    <property type="protein sequence ID" value="CAJ0869636.1"/>
    <property type="molecule type" value="Genomic_DNA"/>
</dbReference>
<sequence length="481" mass="53390">MNILQALDDPRLFRPLLRDPATYSTWRVFLAALFGLGLDPQGFDLFRECTGRTTPPDKPFHEAWLICGRRGGKSFMMACIATYLACLRDYTRYLGPGERATVMVIAADRKQARVVMRYVRGLLQLPVLAPLVASETREAFDLTNRVTIEVGTASHRTIRGYSIAAALCDEIAFWPTNEDGAVTDVEILDALRPAMGNIPGALLICASSPYAQRGAMYEAFKRYFGRDDADVLIWKAATRVMNPSFPQKIINAAMERDAASASAEYMAAFRADIEGFITREALMACVEDGVYERGPLRATRYFGFVDPSGGVKDSMTLAVSHREGDMMVLDALREVRPPFSPDAVVQEFAAFLKSYRITSVRGDRYAGEWPREAFRKAGITYQVSDAPRSDIYVNTLPLINSRRVSLLDHDRMIGQFVTLERKTARSGKDSIDHAPGAHDDIANSVAGALLAAFEKRGSFQISDNLLAMTARKPGLTELWRP</sequence>
<proteinExistence type="predicted"/>
<gene>
    <name evidence="1" type="ORF">AMST5_02155</name>
</gene>
<dbReference type="Gene3D" id="3.30.420.240">
    <property type="match status" value="1"/>
</dbReference>
<dbReference type="InterPro" id="IPR027417">
    <property type="entry name" value="P-loop_NTPase"/>
</dbReference>
<name>A0AA48RDE5_9ZZZZ</name>
<reference evidence="1" key="1">
    <citation type="submission" date="2023-07" db="EMBL/GenBank/DDBJ databases">
        <authorList>
            <person name="Pelsma A.J. K."/>
        </authorList>
    </citation>
    <scope>NUCLEOTIDE SEQUENCE</scope>
</reference>
<organism evidence="1">
    <name type="scientific">freshwater sediment metagenome</name>
    <dbReference type="NCBI Taxonomy" id="556182"/>
    <lineage>
        <taxon>unclassified sequences</taxon>
        <taxon>metagenomes</taxon>
        <taxon>ecological metagenomes</taxon>
    </lineage>
</organism>
<dbReference type="AlphaFoldDB" id="A0AA48RDE5"/>
<accession>A0AA48RDE5</accession>